<dbReference type="AlphaFoldDB" id="A0A7S8IFC9"/>
<evidence type="ECO:0000313" key="3">
    <source>
        <dbReference type="Proteomes" id="UP000594468"/>
    </source>
</evidence>
<feature type="transmembrane region" description="Helical" evidence="1">
    <location>
        <begin position="959"/>
        <end position="978"/>
    </location>
</feature>
<sequence>MFNRDLERQLVRRVPPLRLRLTPSGPTILRREDLLYLNFRFINLRIVKGQTRIPQLRRINPDREAFIIISLQPQSIAEEAFIEEAIPSDPPPPPVRARMAGPSRLVFTLPEGVNHIPYTIESLLDWTQFEPSLAANALPPNPPLGFANRPRPQQPTATQTAIEFPYRMMLSPNHTAGWAHALQPITYAGRTELWHTRLGVLAEGIIDEEDASTRTMRAIWSPDYNSTGDPPLPEGLDPGAFRTTLKPNWRHQIVRLSSDFGIWTGRFVRPGGVITPSFELSDISFIEDITPVIPPSLRDTHIAPEGPITRRTLRLPDDAITEPAQIDSELVNRIRRNGDNPPIISPTLMDDLIAGNLEIDRGILDDLLPILQYYDPEPIDVEQFMLTSQGTAAKLHGQWDVEEIPTSLGLGLDVTDWRHVATQGRDHYVRVVQLGYIYPFGHKAVKITITERKFEAPNGGNVGAYLRQRSFIVIKERDKTYRANSFEHNGRENPFRQLIRFKTLITPKLDAIASDEYIGVNDSGAHWIEVGNKPFIFHLQARDVEGQLIDFHAGGIFVPHGILGTGLESPVFSALSAIYTSHPIHGATARRVKVPNQRVAYAERNPNKDGNTLLDTEGLYFLAREANGEARFPFVPFMDVAEVRIPSADAIAGGQGMQTIKLFQEYLDNPQGLLDEAANAGGVFAELVAKKAITFAAEQAGGLTTPNINMSGLSQDLGPVAGTLSDIASGSFDPVDFFNGVSAKLLGGIDLFDIIQAAAGAGFSDQLPKLNVKPIPEPPAIPQRIEATMQWQPAVKPFGPFEPTGATQLTIDVLLTQYLDNPATPPSSKIEGELTAFDINFADVITITFNQLRFIKEDNKKLDVHVDIPPDGIVFGGPLKFLNELEKYLDPASFIDPPVLDISPSGVTVGYTLQLPPLAIGVFTLKDVGLGAALSLPFGGGVEDRMRVRFNLSERQAPFNLSIMIFGGGGFFAISLGADGLEVLEIALEFGGSFAFDIGVASGGASAMAGFYFMLATSPYRIELTAYLRINGHLSVLGIISISVEFYLELSYKEFPGGKSKLTGRATVTVKVEVLFFSASVKLTVERKFSGNADDPTFSEMLEPGDWFEYGEAFA</sequence>
<dbReference type="KEGG" id="pmet:G4Y79_03030"/>
<protein>
    <submittedName>
        <fullName evidence="2">Uncharacterized protein</fullName>
    </submittedName>
</protein>
<organism evidence="2 3">
    <name type="scientific">Phototrophicus methaneseepsis</name>
    <dbReference type="NCBI Taxonomy" id="2710758"/>
    <lineage>
        <taxon>Bacteria</taxon>
        <taxon>Bacillati</taxon>
        <taxon>Chloroflexota</taxon>
        <taxon>Candidatus Thermofontia</taxon>
        <taxon>Phototrophicales</taxon>
        <taxon>Phototrophicaceae</taxon>
        <taxon>Phototrophicus</taxon>
    </lineage>
</organism>
<accession>A0A7S8IFC9</accession>
<proteinExistence type="predicted"/>
<dbReference type="RefSeq" id="WP_195171436.1">
    <property type="nucleotide sequence ID" value="NZ_CP062983.1"/>
</dbReference>
<feature type="transmembrane region" description="Helical" evidence="1">
    <location>
        <begin position="918"/>
        <end position="938"/>
    </location>
</feature>
<dbReference type="EMBL" id="CP062983">
    <property type="protein sequence ID" value="QPC83369.1"/>
    <property type="molecule type" value="Genomic_DNA"/>
</dbReference>
<keyword evidence="1" id="KW-0472">Membrane</keyword>
<name>A0A7S8IFC9_9CHLR</name>
<keyword evidence="1" id="KW-1133">Transmembrane helix</keyword>
<keyword evidence="3" id="KW-1185">Reference proteome</keyword>
<reference evidence="2 3" key="1">
    <citation type="submission" date="2020-02" db="EMBL/GenBank/DDBJ databases">
        <authorList>
            <person name="Zheng R.K."/>
            <person name="Sun C.M."/>
        </authorList>
    </citation>
    <scope>NUCLEOTIDE SEQUENCE [LARGE SCALE GENOMIC DNA]</scope>
    <source>
        <strain evidence="3">rifampicinis</strain>
    </source>
</reference>
<dbReference type="Proteomes" id="UP000594468">
    <property type="component" value="Chromosome"/>
</dbReference>
<gene>
    <name evidence="2" type="ORF">G4Y79_03030</name>
</gene>
<evidence type="ECO:0000256" key="1">
    <source>
        <dbReference type="SAM" id="Phobius"/>
    </source>
</evidence>
<evidence type="ECO:0000313" key="2">
    <source>
        <dbReference type="EMBL" id="QPC83369.1"/>
    </source>
</evidence>
<keyword evidence="1" id="KW-0812">Transmembrane</keyword>
<feature type="transmembrane region" description="Helical" evidence="1">
    <location>
        <begin position="990"/>
        <end position="1015"/>
    </location>
</feature>